<proteinExistence type="predicted"/>
<keyword evidence="2" id="KW-1185">Reference proteome</keyword>
<protein>
    <submittedName>
        <fullName evidence="1">Uncharacterized protein</fullName>
    </submittedName>
</protein>
<dbReference type="PANTHER" id="PTHR13132:SF34">
    <property type="entry name" value="O-FUCOSYLTRANSFERASE FAMILY PROTEIN"/>
    <property type="match status" value="1"/>
</dbReference>
<accession>A0A1Y1HPJ1</accession>
<name>A0A1Y1HPJ1_KLENI</name>
<organism evidence="1 2">
    <name type="scientific">Klebsormidium nitens</name>
    <name type="common">Green alga</name>
    <name type="synonym">Ulothrix nitens</name>
    <dbReference type="NCBI Taxonomy" id="105231"/>
    <lineage>
        <taxon>Eukaryota</taxon>
        <taxon>Viridiplantae</taxon>
        <taxon>Streptophyta</taxon>
        <taxon>Klebsormidiophyceae</taxon>
        <taxon>Klebsormidiales</taxon>
        <taxon>Klebsormidiaceae</taxon>
        <taxon>Klebsormidium</taxon>
    </lineage>
</organism>
<dbReference type="EMBL" id="DF237005">
    <property type="protein sequence ID" value="GAQ80545.1"/>
    <property type="molecule type" value="Genomic_DNA"/>
</dbReference>
<evidence type="ECO:0000313" key="2">
    <source>
        <dbReference type="Proteomes" id="UP000054558"/>
    </source>
</evidence>
<gene>
    <name evidence="1" type="ORF">KFL_000560340</name>
</gene>
<dbReference type="PANTHER" id="PTHR13132">
    <property type="entry name" value="ALPHA- 1,6 -FUCOSYLTRANSFERASE"/>
    <property type="match status" value="1"/>
</dbReference>
<reference evidence="1 2" key="1">
    <citation type="journal article" date="2014" name="Nat. Commun.">
        <title>Klebsormidium flaccidum genome reveals primary factors for plant terrestrial adaptation.</title>
        <authorList>
            <person name="Hori K."/>
            <person name="Maruyama F."/>
            <person name="Fujisawa T."/>
            <person name="Togashi T."/>
            <person name="Yamamoto N."/>
            <person name="Seo M."/>
            <person name="Sato S."/>
            <person name="Yamada T."/>
            <person name="Mori H."/>
            <person name="Tajima N."/>
            <person name="Moriyama T."/>
            <person name="Ikeuchi M."/>
            <person name="Watanabe M."/>
            <person name="Wada H."/>
            <person name="Kobayashi K."/>
            <person name="Saito M."/>
            <person name="Masuda T."/>
            <person name="Sasaki-Sekimoto Y."/>
            <person name="Mashiguchi K."/>
            <person name="Awai K."/>
            <person name="Shimojima M."/>
            <person name="Masuda S."/>
            <person name="Iwai M."/>
            <person name="Nobusawa T."/>
            <person name="Narise T."/>
            <person name="Kondo S."/>
            <person name="Saito H."/>
            <person name="Sato R."/>
            <person name="Murakawa M."/>
            <person name="Ihara Y."/>
            <person name="Oshima-Yamada Y."/>
            <person name="Ohtaka K."/>
            <person name="Satoh M."/>
            <person name="Sonobe K."/>
            <person name="Ishii M."/>
            <person name="Ohtani R."/>
            <person name="Kanamori-Sato M."/>
            <person name="Honoki R."/>
            <person name="Miyazaki D."/>
            <person name="Mochizuki H."/>
            <person name="Umetsu J."/>
            <person name="Higashi K."/>
            <person name="Shibata D."/>
            <person name="Kamiya Y."/>
            <person name="Sato N."/>
            <person name="Nakamura Y."/>
            <person name="Tabata S."/>
            <person name="Ida S."/>
            <person name="Kurokawa K."/>
            <person name="Ohta H."/>
        </authorList>
    </citation>
    <scope>NUCLEOTIDE SEQUENCE [LARGE SCALE GENOMIC DNA]</scope>
    <source>
        <strain evidence="1 2">NIES-2285</strain>
    </source>
</reference>
<dbReference type="Proteomes" id="UP000054558">
    <property type="component" value="Unassembled WGS sequence"/>
</dbReference>
<dbReference type="AlphaFoldDB" id="A0A1Y1HPJ1"/>
<sequence>MFIEPLSGYTDDPDDVYPEGLFDLFASSGNLSIAAGGNPSDAEGKHKIFLLFAIVSKWLLRPSREEPTLAILESLPLWKTPIAVLQVRRTDKMTEDPYWLSHGHNYRELADYGSAVTEIENEVDLKFGGVFVLSDTQRAIDQLLKDRMGNGLREDLPILYDPGVNRSAIETYGHASIPSVEVKKDLQDHFVAELYTAASMADYAVGTISSNIFRFLGQCIAARKRVTQISAKGPAYWSLDIGVGSRSEDDAWDP</sequence>
<evidence type="ECO:0000313" key="1">
    <source>
        <dbReference type="EMBL" id="GAQ80545.1"/>
    </source>
</evidence>
<dbReference type="OrthoDB" id="2014825at2759"/>